<keyword evidence="2" id="KW-1185">Reference proteome</keyword>
<name>A0ABR9ZA50_VIBAN</name>
<protein>
    <submittedName>
        <fullName evidence="1">Uncharacterized protein</fullName>
    </submittedName>
</protein>
<evidence type="ECO:0000313" key="1">
    <source>
        <dbReference type="EMBL" id="MBF4374961.1"/>
    </source>
</evidence>
<comment type="caution">
    <text evidence="1">The sequence shown here is derived from an EMBL/GenBank/DDBJ whole genome shotgun (WGS) entry which is preliminary data.</text>
</comment>
<organism evidence="1 2">
    <name type="scientific">Vibrio anguillarum</name>
    <name type="common">Listonella anguillarum</name>
    <dbReference type="NCBI Taxonomy" id="55601"/>
    <lineage>
        <taxon>Bacteria</taxon>
        <taxon>Pseudomonadati</taxon>
        <taxon>Pseudomonadota</taxon>
        <taxon>Gammaproteobacteria</taxon>
        <taxon>Vibrionales</taxon>
        <taxon>Vibrionaceae</taxon>
        <taxon>Vibrio</taxon>
    </lineage>
</organism>
<evidence type="ECO:0000313" key="2">
    <source>
        <dbReference type="Proteomes" id="UP000726136"/>
    </source>
</evidence>
<gene>
    <name evidence="1" type="ORF">EAY46_17990</name>
</gene>
<proteinExistence type="predicted"/>
<dbReference type="EMBL" id="RDPI01000033">
    <property type="protein sequence ID" value="MBF4374961.1"/>
    <property type="molecule type" value="Genomic_DNA"/>
</dbReference>
<dbReference type="Proteomes" id="UP000726136">
    <property type="component" value="Unassembled WGS sequence"/>
</dbReference>
<sequence length="74" mass="8444">MRTFYHVLLINMDIGEPMVTYLHKHKDASTCSQTFKSTNNAKDASSNVVAFKSSQSKKDQARAKLLRAAQKIRW</sequence>
<reference evidence="1 2" key="1">
    <citation type="journal article" date="2021" name="PeerJ">
        <title>Analysis of 44 Vibrio anguillarum genomes reveals high genetic diversity.</title>
        <authorList>
            <person name="Hansen M.J."/>
            <person name="Dalsgaard I."/>
        </authorList>
    </citation>
    <scope>NUCLEOTIDE SEQUENCE [LARGE SCALE GENOMIC DNA]</scope>
    <source>
        <strain evidence="1 2">040915-1/1B</strain>
    </source>
</reference>
<accession>A0ABR9ZA50</accession>